<comment type="caution">
    <text evidence="1">The sequence shown here is derived from an EMBL/GenBank/DDBJ whole genome shotgun (WGS) entry which is preliminary data.</text>
</comment>
<organism evidence="1 2">
    <name type="scientific">Choanephora cucurbitarum</name>
    <dbReference type="NCBI Taxonomy" id="101091"/>
    <lineage>
        <taxon>Eukaryota</taxon>
        <taxon>Fungi</taxon>
        <taxon>Fungi incertae sedis</taxon>
        <taxon>Mucoromycota</taxon>
        <taxon>Mucoromycotina</taxon>
        <taxon>Mucoromycetes</taxon>
        <taxon>Mucorales</taxon>
        <taxon>Mucorineae</taxon>
        <taxon>Choanephoraceae</taxon>
        <taxon>Choanephoroideae</taxon>
        <taxon>Choanephora</taxon>
    </lineage>
</organism>
<sequence>MQAFLSIFAIKPINYFSVVDNNSSSLGNYHSSLFAILLYCPSIPVASKTDPNVIEAKSVSF</sequence>
<dbReference type="EMBL" id="LUGH01001086">
    <property type="protein sequence ID" value="OBZ81704.1"/>
    <property type="molecule type" value="Genomic_DNA"/>
</dbReference>
<keyword evidence="2" id="KW-1185">Reference proteome</keyword>
<accession>A0A1C7N2Z1</accession>
<protein>
    <submittedName>
        <fullName evidence="1">Uncharacterized protein</fullName>
    </submittedName>
</protein>
<gene>
    <name evidence="1" type="ORF">A0J61_10248</name>
</gene>
<proteinExistence type="predicted"/>
<evidence type="ECO:0000313" key="1">
    <source>
        <dbReference type="EMBL" id="OBZ81704.1"/>
    </source>
</evidence>
<evidence type="ECO:0000313" key="2">
    <source>
        <dbReference type="Proteomes" id="UP000093000"/>
    </source>
</evidence>
<dbReference type="InParanoid" id="A0A1C7N2Z1"/>
<dbReference type="AlphaFoldDB" id="A0A1C7N2Z1"/>
<dbReference type="Proteomes" id="UP000093000">
    <property type="component" value="Unassembled WGS sequence"/>
</dbReference>
<reference evidence="1 2" key="1">
    <citation type="submission" date="2016-03" db="EMBL/GenBank/DDBJ databases">
        <title>Choanephora cucurbitarum.</title>
        <authorList>
            <person name="Min B."/>
            <person name="Park H."/>
            <person name="Park J.-H."/>
            <person name="Shin H.-D."/>
            <person name="Choi I.-G."/>
        </authorList>
    </citation>
    <scope>NUCLEOTIDE SEQUENCE [LARGE SCALE GENOMIC DNA]</scope>
    <source>
        <strain evidence="1 2">KUS-F28377</strain>
    </source>
</reference>
<name>A0A1C7N2Z1_9FUNG</name>